<proteinExistence type="predicted"/>
<dbReference type="EMBL" id="BAEK01000011">
    <property type="protein sequence ID" value="GAC03464.1"/>
    <property type="molecule type" value="Genomic_DNA"/>
</dbReference>
<evidence type="ECO:0000313" key="2">
    <source>
        <dbReference type="Proteomes" id="UP000008372"/>
    </source>
</evidence>
<dbReference type="Proteomes" id="UP000008372">
    <property type="component" value="Unassembled WGS sequence"/>
</dbReference>
<protein>
    <submittedName>
        <fullName evidence="1">Uncharacterized protein</fullName>
    </submittedName>
</protein>
<sequence>MVARINIRGLFTIDFTSKCICLGLLFVFQNQLAKACKERLIP</sequence>
<keyword evidence="2" id="KW-1185">Reference proteome</keyword>
<comment type="caution">
    <text evidence="1">The sequence shown here is derived from an EMBL/GenBank/DDBJ whole genome shotgun (WGS) entry which is preliminary data.</text>
</comment>
<name>A0ABQ0I2E6_9ALTE</name>
<evidence type="ECO:0000313" key="1">
    <source>
        <dbReference type="EMBL" id="GAC03464.1"/>
    </source>
</evidence>
<gene>
    <name evidence="1" type="ORF">GAGA_0599</name>
</gene>
<organism evidence="1 2">
    <name type="scientific">Paraglaciecola agarilytica NO2</name>
    <dbReference type="NCBI Taxonomy" id="1125747"/>
    <lineage>
        <taxon>Bacteria</taxon>
        <taxon>Pseudomonadati</taxon>
        <taxon>Pseudomonadota</taxon>
        <taxon>Gammaproteobacteria</taxon>
        <taxon>Alteromonadales</taxon>
        <taxon>Alteromonadaceae</taxon>
        <taxon>Paraglaciecola</taxon>
    </lineage>
</organism>
<reference evidence="1 2" key="1">
    <citation type="journal article" date="2014" name="Environ. Microbiol.">
        <title>Comparative genomics of the marine bacterial genus Glaciecola reveals the high degree of genomic diversity and genomic characteristic for cold adaptation.</title>
        <authorList>
            <person name="Qin Q.L."/>
            <person name="Xie B.B."/>
            <person name="Yu Y."/>
            <person name="Shu Y.L."/>
            <person name="Rong J.C."/>
            <person name="Zhang Y.J."/>
            <person name="Zhao D.L."/>
            <person name="Chen X.L."/>
            <person name="Zhang X.Y."/>
            <person name="Chen B."/>
            <person name="Zhou B.C."/>
            <person name="Zhang Y.Z."/>
        </authorList>
    </citation>
    <scope>NUCLEOTIDE SEQUENCE [LARGE SCALE GENOMIC DNA]</scope>
    <source>
        <strain evidence="1 2">NO2</strain>
    </source>
</reference>
<accession>A0ABQ0I2E6</accession>